<dbReference type="AlphaFoldDB" id="A0AB35XJF1"/>
<feature type="transmembrane region" description="Helical" evidence="6">
    <location>
        <begin position="294"/>
        <end position="316"/>
    </location>
</feature>
<evidence type="ECO:0000256" key="6">
    <source>
        <dbReference type="SAM" id="Phobius"/>
    </source>
</evidence>
<keyword evidence="5 6" id="KW-0472">Membrane</keyword>
<evidence type="ECO:0000313" key="7">
    <source>
        <dbReference type="EMBL" id="MEH1546675.1"/>
    </source>
</evidence>
<dbReference type="PANTHER" id="PTHR11706">
    <property type="entry name" value="SOLUTE CARRIER PROTEIN FAMILY 11 MEMBER"/>
    <property type="match status" value="1"/>
</dbReference>
<dbReference type="Pfam" id="PF01566">
    <property type="entry name" value="Nramp"/>
    <property type="match status" value="1"/>
</dbReference>
<feature type="transmembrane region" description="Helical" evidence="6">
    <location>
        <begin position="174"/>
        <end position="194"/>
    </location>
</feature>
<feature type="transmembrane region" description="Helical" evidence="6">
    <location>
        <begin position="441"/>
        <end position="463"/>
    </location>
</feature>
<dbReference type="NCBIfam" id="NF001923">
    <property type="entry name" value="PRK00701.1"/>
    <property type="match status" value="1"/>
</dbReference>
<protein>
    <submittedName>
        <fullName evidence="7">Nramp family divalent metal transporter</fullName>
    </submittedName>
</protein>
<dbReference type="Proteomes" id="UP001309299">
    <property type="component" value="Unassembled WGS sequence"/>
</dbReference>
<evidence type="ECO:0000256" key="4">
    <source>
        <dbReference type="ARBA" id="ARBA00022989"/>
    </source>
</evidence>
<accession>A0AB35XJF1</accession>
<feature type="transmembrane region" description="Helical" evidence="6">
    <location>
        <begin position="336"/>
        <end position="358"/>
    </location>
</feature>
<feature type="transmembrane region" description="Helical" evidence="6">
    <location>
        <begin position="246"/>
        <end position="264"/>
    </location>
</feature>
<dbReference type="NCBIfam" id="NF037982">
    <property type="entry name" value="Nramp_1"/>
    <property type="match status" value="1"/>
</dbReference>
<dbReference type="GO" id="GO:0015086">
    <property type="term" value="F:cadmium ion transmembrane transporter activity"/>
    <property type="evidence" value="ECO:0007669"/>
    <property type="project" value="TreeGrafter"/>
</dbReference>
<evidence type="ECO:0000256" key="2">
    <source>
        <dbReference type="ARBA" id="ARBA00022448"/>
    </source>
</evidence>
<dbReference type="GO" id="GO:0005384">
    <property type="term" value="F:manganese ion transmembrane transporter activity"/>
    <property type="evidence" value="ECO:0007669"/>
    <property type="project" value="TreeGrafter"/>
</dbReference>
<evidence type="ECO:0000256" key="3">
    <source>
        <dbReference type="ARBA" id="ARBA00022692"/>
    </source>
</evidence>
<evidence type="ECO:0000313" key="8">
    <source>
        <dbReference type="Proteomes" id="UP001309299"/>
    </source>
</evidence>
<name>A0AB35XJF1_9ACTN</name>
<dbReference type="GO" id="GO:0034755">
    <property type="term" value="P:iron ion transmembrane transport"/>
    <property type="evidence" value="ECO:0007669"/>
    <property type="project" value="TreeGrafter"/>
</dbReference>
<feature type="transmembrane region" description="Helical" evidence="6">
    <location>
        <begin position="378"/>
        <end position="396"/>
    </location>
</feature>
<dbReference type="PRINTS" id="PR00447">
    <property type="entry name" value="NATRESASSCMP"/>
</dbReference>
<comment type="subcellular location">
    <subcellularLocation>
        <location evidence="1">Membrane</location>
        <topology evidence="1">Multi-pass membrane protein</topology>
    </subcellularLocation>
</comment>
<sequence length="464" mass="48602">MGTEVLLTVLTLRPERMSHILPSMDLRRIRPAVTVQLSPKTWPLAVAPLGGPRPRGHDCGVQNRSRLIRLMGPAFVAAVAYVDPGNVAANLSAGAGYGYLLVWVLVIANVMAMLVQYLSAKLGLVTGHSLPELVGDALPRRSSRLAFWFQAELVAAATDLAEVIGGAVALELLFGLPLLVGGLITGALSLAILAIPSRHGQRTFEFVIIGMLVVVAIGFTAGLAFSPLSWSGIASGMVPRFEGTETVMLATSMLGATVMPHAVYMHSSLVRDRHGVNDRPSQISRLLKATRWDVAVSLVLAGSVNIAMLLLAAASLQGVEGIDGIAEAHAAISSSLGSTIGVIFAIGLFASGLASTSVGAYAGAEIMAGLLHMRVPMLVRRLVTIIPALIILASGANPTRALVLSQVLLSMGLPLALVPLARFTGDRRLVGQWANGRVMSVISWTVVVAVSALNVVLVVATIMR</sequence>
<proteinExistence type="predicted"/>
<dbReference type="EMBL" id="JBAKUA010000007">
    <property type="protein sequence ID" value="MEH1546675.1"/>
    <property type="molecule type" value="Genomic_DNA"/>
</dbReference>
<dbReference type="PANTHER" id="PTHR11706:SF33">
    <property type="entry name" value="NATURAL RESISTANCE-ASSOCIATED MACROPHAGE PROTEIN 2"/>
    <property type="match status" value="1"/>
</dbReference>
<reference evidence="7" key="1">
    <citation type="submission" date="2024-02" db="EMBL/GenBank/DDBJ databases">
        <title>Bacterial skin colonization with Propionibacterium avidum as a risk factor for Periprosthetic Joint Infections - a single-center prospective study.</title>
        <authorList>
            <person name="Achermann Y."/>
        </authorList>
    </citation>
    <scope>NUCLEOTIDE SEQUENCE</scope>
    <source>
        <strain evidence="7">PAVI-2017310195</strain>
    </source>
</reference>
<keyword evidence="4 6" id="KW-1133">Transmembrane helix</keyword>
<evidence type="ECO:0000256" key="1">
    <source>
        <dbReference type="ARBA" id="ARBA00004141"/>
    </source>
</evidence>
<dbReference type="GO" id="GO:0005886">
    <property type="term" value="C:plasma membrane"/>
    <property type="evidence" value="ECO:0007669"/>
    <property type="project" value="TreeGrafter"/>
</dbReference>
<comment type="caution">
    <text evidence="7">The sequence shown here is derived from an EMBL/GenBank/DDBJ whole genome shotgun (WGS) entry which is preliminary data.</text>
</comment>
<organism evidence="7 8">
    <name type="scientific">Cutibacterium avidum</name>
    <dbReference type="NCBI Taxonomy" id="33010"/>
    <lineage>
        <taxon>Bacteria</taxon>
        <taxon>Bacillati</taxon>
        <taxon>Actinomycetota</taxon>
        <taxon>Actinomycetes</taxon>
        <taxon>Propionibacteriales</taxon>
        <taxon>Propionibacteriaceae</taxon>
        <taxon>Cutibacterium</taxon>
    </lineage>
</organism>
<feature type="transmembrane region" description="Helical" evidence="6">
    <location>
        <begin position="206"/>
        <end position="226"/>
    </location>
</feature>
<dbReference type="InterPro" id="IPR001046">
    <property type="entry name" value="NRAMP_fam"/>
</dbReference>
<keyword evidence="2" id="KW-0813">Transport</keyword>
<gene>
    <name evidence="7" type="ORF">V7F78_06555</name>
</gene>
<feature type="transmembrane region" description="Helical" evidence="6">
    <location>
        <begin position="96"/>
        <end position="115"/>
    </location>
</feature>
<feature type="transmembrane region" description="Helical" evidence="6">
    <location>
        <begin position="402"/>
        <end position="421"/>
    </location>
</feature>
<evidence type="ECO:0000256" key="5">
    <source>
        <dbReference type="ARBA" id="ARBA00023136"/>
    </source>
</evidence>
<keyword evidence="3 6" id="KW-0812">Transmembrane</keyword>